<dbReference type="PROSITE" id="PS50157">
    <property type="entry name" value="ZINC_FINGER_C2H2_2"/>
    <property type="match status" value="1"/>
</dbReference>
<dbReference type="Gene3D" id="3.30.160.60">
    <property type="entry name" value="Classic Zinc Finger"/>
    <property type="match status" value="1"/>
</dbReference>
<dbReference type="Proteomes" id="UP000527178">
    <property type="component" value="Unassembled WGS sequence"/>
</dbReference>
<evidence type="ECO:0000256" key="3">
    <source>
        <dbReference type="ARBA" id="ARBA00022737"/>
    </source>
</evidence>
<evidence type="ECO:0000313" key="10">
    <source>
        <dbReference type="Proteomes" id="UP000527178"/>
    </source>
</evidence>
<dbReference type="PROSITE" id="PS00028">
    <property type="entry name" value="ZINC_FINGER_C2H2_1"/>
    <property type="match status" value="1"/>
</dbReference>
<keyword evidence="10" id="KW-1185">Reference proteome</keyword>
<keyword evidence="2" id="KW-0479">Metal-binding</keyword>
<comment type="subcellular location">
    <subcellularLocation>
        <location evidence="1">Nucleus</location>
    </subcellularLocation>
</comment>
<dbReference type="SMART" id="SM00355">
    <property type="entry name" value="ZnF_C2H2"/>
    <property type="match status" value="1"/>
</dbReference>
<name>A0A7L2M794_9SYLV</name>
<dbReference type="GO" id="GO:0005634">
    <property type="term" value="C:nucleus"/>
    <property type="evidence" value="ECO:0007669"/>
    <property type="project" value="UniProtKB-SubCell"/>
</dbReference>
<dbReference type="EMBL" id="VWYN01026698">
    <property type="protein sequence ID" value="NXR55709.1"/>
    <property type="molecule type" value="Genomic_DNA"/>
</dbReference>
<feature type="non-terminal residue" evidence="9">
    <location>
        <position position="52"/>
    </location>
</feature>
<dbReference type="InterPro" id="IPR013087">
    <property type="entry name" value="Znf_C2H2_type"/>
</dbReference>
<sequence>QEHGQRSSQSSDLVVHEKLHDREQSYECLECGKSFSKNSNLIHHQRIHTEER</sequence>
<evidence type="ECO:0000259" key="8">
    <source>
        <dbReference type="PROSITE" id="PS50157"/>
    </source>
</evidence>
<keyword evidence="5" id="KW-0862">Zinc</keyword>
<protein>
    <submittedName>
        <fullName evidence="9">ZN397 protein</fullName>
    </submittedName>
</protein>
<dbReference type="FunFam" id="3.30.160.60:FF:000098">
    <property type="entry name" value="Zinc finger protein 614"/>
    <property type="match status" value="1"/>
</dbReference>
<evidence type="ECO:0000256" key="6">
    <source>
        <dbReference type="ARBA" id="ARBA00023242"/>
    </source>
</evidence>
<evidence type="ECO:0000256" key="2">
    <source>
        <dbReference type="ARBA" id="ARBA00022723"/>
    </source>
</evidence>
<dbReference type="GO" id="GO:0008270">
    <property type="term" value="F:zinc ion binding"/>
    <property type="evidence" value="ECO:0007669"/>
    <property type="project" value="UniProtKB-KW"/>
</dbReference>
<feature type="domain" description="C2H2-type" evidence="8">
    <location>
        <begin position="26"/>
        <end position="52"/>
    </location>
</feature>
<accession>A0A7L2M794</accession>
<proteinExistence type="predicted"/>
<keyword evidence="3" id="KW-0677">Repeat</keyword>
<dbReference type="GO" id="GO:0000978">
    <property type="term" value="F:RNA polymerase II cis-regulatory region sequence-specific DNA binding"/>
    <property type="evidence" value="ECO:0007669"/>
    <property type="project" value="TreeGrafter"/>
</dbReference>
<reference evidence="9 10" key="1">
    <citation type="submission" date="2019-09" db="EMBL/GenBank/DDBJ databases">
        <title>Bird 10,000 Genomes (B10K) Project - Family phase.</title>
        <authorList>
            <person name="Zhang G."/>
        </authorList>
    </citation>
    <scope>NUCLEOTIDE SEQUENCE [LARGE SCALE GENOMIC DNA]</scope>
    <source>
        <strain evidence="9">B10K-DU-002-18</strain>
        <tissue evidence="9">Muscle</tissue>
    </source>
</reference>
<evidence type="ECO:0000256" key="7">
    <source>
        <dbReference type="PROSITE-ProRule" id="PRU00042"/>
    </source>
</evidence>
<organism evidence="9 10">
    <name type="scientific">Hippolais icterina</name>
    <name type="common">icterine warbler</name>
    <dbReference type="NCBI Taxonomy" id="68497"/>
    <lineage>
        <taxon>Eukaryota</taxon>
        <taxon>Metazoa</taxon>
        <taxon>Chordata</taxon>
        <taxon>Craniata</taxon>
        <taxon>Vertebrata</taxon>
        <taxon>Euteleostomi</taxon>
        <taxon>Archelosauria</taxon>
        <taxon>Archosauria</taxon>
        <taxon>Dinosauria</taxon>
        <taxon>Saurischia</taxon>
        <taxon>Theropoda</taxon>
        <taxon>Coelurosauria</taxon>
        <taxon>Aves</taxon>
        <taxon>Neognathae</taxon>
        <taxon>Neoaves</taxon>
        <taxon>Telluraves</taxon>
        <taxon>Australaves</taxon>
        <taxon>Passeriformes</taxon>
        <taxon>Sylvioidea</taxon>
        <taxon>Sylviidae</taxon>
        <taxon>Acrocephalinae</taxon>
        <taxon>Hippolais</taxon>
    </lineage>
</organism>
<dbReference type="AlphaFoldDB" id="A0A7L2M794"/>
<dbReference type="InterPro" id="IPR036236">
    <property type="entry name" value="Znf_C2H2_sf"/>
</dbReference>
<feature type="non-terminal residue" evidence="9">
    <location>
        <position position="1"/>
    </location>
</feature>
<keyword evidence="6" id="KW-0539">Nucleus</keyword>
<dbReference type="PANTHER" id="PTHR23226:SF416">
    <property type="entry name" value="FI01424P"/>
    <property type="match status" value="1"/>
</dbReference>
<dbReference type="PANTHER" id="PTHR23226">
    <property type="entry name" value="ZINC FINGER AND SCAN DOMAIN-CONTAINING"/>
    <property type="match status" value="1"/>
</dbReference>
<evidence type="ECO:0000256" key="5">
    <source>
        <dbReference type="ARBA" id="ARBA00022833"/>
    </source>
</evidence>
<comment type="caution">
    <text evidence="9">The sequence shown here is derived from an EMBL/GenBank/DDBJ whole genome shotgun (WGS) entry which is preliminary data.</text>
</comment>
<dbReference type="SUPFAM" id="SSF57667">
    <property type="entry name" value="beta-beta-alpha zinc fingers"/>
    <property type="match status" value="1"/>
</dbReference>
<evidence type="ECO:0000256" key="4">
    <source>
        <dbReference type="ARBA" id="ARBA00022771"/>
    </source>
</evidence>
<dbReference type="GO" id="GO:0000981">
    <property type="term" value="F:DNA-binding transcription factor activity, RNA polymerase II-specific"/>
    <property type="evidence" value="ECO:0007669"/>
    <property type="project" value="TreeGrafter"/>
</dbReference>
<gene>
    <name evidence="9" type="primary">Znf397_10</name>
    <name evidence="9" type="ORF">HIPICT_R08709</name>
</gene>
<keyword evidence="4 7" id="KW-0863">Zinc-finger</keyword>
<evidence type="ECO:0000313" key="9">
    <source>
        <dbReference type="EMBL" id="NXR55709.1"/>
    </source>
</evidence>
<evidence type="ECO:0000256" key="1">
    <source>
        <dbReference type="ARBA" id="ARBA00004123"/>
    </source>
</evidence>
<dbReference type="Pfam" id="PF00096">
    <property type="entry name" value="zf-C2H2"/>
    <property type="match status" value="1"/>
</dbReference>